<proteinExistence type="predicted"/>
<name>A0A7C9DDS2_OPUST</name>
<protein>
    <submittedName>
        <fullName evidence="1">Uncharacterized protein</fullName>
    </submittedName>
</protein>
<dbReference type="EMBL" id="GISG01102634">
    <property type="protein sequence ID" value="MBA4637005.1"/>
    <property type="molecule type" value="Transcribed_RNA"/>
</dbReference>
<dbReference type="AlphaFoldDB" id="A0A7C9DDS2"/>
<accession>A0A7C9DDS2</accession>
<reference evidence="1" key="2">
    <citation type="submission" date="2020-07" db="EMBL/GenBank/DDBJ databases">
        <authorList>
            <person name="Vera ALvarez R."/>
            <person name="Arias-Moreno D.M."/>
            <person name="Jimenez-Jacinto V."/>
            <person name="Jimenez-Bremont J.F."/>
            <person name="Swaminathan K."/>
            <person name="Moose S.P."/>
            <person name="Guerrero-Gonzalez M.L."/>
            <person name="Marino-Ramirez L."/>
            <person name="Landsman D."/>
            <person name="Rodriguez-Kessler M."/>
            <person name="Delgado-Sanchez P."/>
        </authorList>
    </citation>
    <scope>NUCLEOTIDE SEQUENCE</scope>
    <source>
        <tissue evidence="1">Cladode</tissue>
    </source>
</reference>
<sequence length="116" mass="12913">MAHTATETSTSSASSIIRLENLCVKRSSDGTLSSTSYKLCNARIEAFLTPALLSLSVQPRYFKYLSCKNSDGYDKIQVPNDCMQDIRIFGSMSRYRCINNPLNILSIISSIEVIFS</sequence>
<organism evidence="1">
    <name type="scientific">Opuntia streptacantha</name>
    <name type="common">Prickly pear cactus</name>
    <name type="synonym">Opuntia cardona</name>
    <dbReference type="NCBI Taxonomy" id="393608"/>
    <lineage>
        <taxon>Eukaryota</taxon>
        <taxon>Viridiplantae</taxon>
        <taxon>Streptophyta</taxon>
        <taxon>Embryophyta</taxon>
        <taxon>Tracheophyta</taxon>
        <taxon>Spermatophyta</taxon>
        <taxon>Magnoliopsida</taxon>
        <taxon>eudicotyledons</taxon>
        <taxon>Gunneridae</taxon>
        <taxon>Pentapetalae</taxon>
        <taxon>Caryophyllales</taxon>
        <taxon>Cactineae</taxon>
        <taxon>Cactaceae</taxon>
        <taxon>Opuntioideae</taxon>
        <taxon>Opuntia</taxon>
    </lineage>
</organism>
<evidence type="ECO:0000313" key="1">
    <source>
        <dbReference type="EMBL" id="MBA4637005.1"/>
    </source>
</evidence>
<reference evidence="1" key="1">
    <citation type="journal article" date="2013" name="J. Plant Res.">
        <title>Effect of fungi and light on seed germination of three Opuntia species from semiarid lands of central Mexico.</title>
        <authorList>
            <person name="Delgado-Sanchez P."/>
            <person name="Jimenez-Bremont J.F."/>
            <person name="Guerrero-Gonzalez Mde L."/>
            <person name="Flores J."/>
        </authorList>
    </citation>
    <scope>NUCLEOTIDE SEQUENCE</scope>
    <source>
        <tissue evidence="1">Cladode</tissue>
    </source>
</reference>